<dbReference type="EMBL" id="OM870970">
    <property type="protein sequence ID" value="UOL48162.1"/>
    <property type="molecule type" value="Genomic_DNA"/>
</dbReference>
<sequence length="60" mass="6854">MWGYLIGLSIQNVNIQLPLSCCYTCNVNVTSGLSCHAGVTLYRVLQHYMLITLESCRFRR</sequence>
<accession>A0AAE9GS79</accession>
<gene>
    <name evidence="1" type="ORF">vBPaerPsIn_134c</name>
</gene>
<keyword evidence="2" id="KW-1185">Reference proteome</keyword>
<reference evidence="1 2" key="1">
    <citation type="submission" date="2022-02" db="EMBL/GenBank/DDBJ databases">
        <authorList>
            <person name="Akremi I."/>
            <person name="Wagemans J."/>
        </authorList>
    </citation>
    <scope>NUCLEOTIDE SEQUENCE [LARGE SCALE GENOMIC DNA]</scope>
</reference>
<evidence type="ECO:0000313" key="2">
    <source>
        <dbReference type="Proteomes" id="UP001218704"/>
    </source>
</evidence>
<name>A0AAE9GS79_9CAUD</name>
<dbReference type="Proteomes" id="UP001218704">
    <property type="component" value="Segment"/>
</dbReference>
<evidence type="ECO:0000313" key="1">
    <source>
        <dbReference type="EMBL" id="UOL48162.1"/>
    </source>
</evidence>
<protein>
    <submittedName>
        <fullName evidence="1">Uncharacterized protein</fullName>
    </submittedName>
</protein>
<proteinExistence type="predicted"/>
<organism evidence="1 2">
    <name type="scientific">Pseudomonas phage vB_Paer_PsIn</name>
    <dbReference type="NCBI Taxonomy" id="2924907"/>
    <lineage>
        <taxon>Viruses</taxon>
        <taxon>Duplodnaviria</taxon>
        <taxon>Heunggongvirae</taxon>
        <taxon>Uroviricota</taxon>
        <taxon>Caudoviricetes</taxon>
        <taxon>Vandenendeviridae</taxon>
        <taxon>Skurskavirinae</taxon>
        <taxon>Pakpunavirus</taxon>
        <taxon>Pakpunavirus PsIn</taxon>
    </lineage>
</organism>